<protein>
    <submittedName>
        <fullName evidence="1">Uncharacterized protein</fullName>
    </submittedName>
</protein>
<proteinExistence type="predicted"/>
<comment type="caution">
    <text evidence="1">The sequence shown here is derived from an EMBL/GenBank/DDBJ whole genome shotgun (WGS) entry which is preliminary data.</text>
</comment>
<sequence length="86" mass="10228">MASQMPELVRLHPPSGSWVQSAALVVPGRPGWRWQRITSRCNRRSRLQAGIKTLHEVCRRQALQALHCARWRCERYTRQRRRQPTR</sequence>
<name>X8BF52_MYCXE</name>
<accession>X8BF52</accession>
<gene>
    <name evidence="1" type="ORF">I553_5986</name>
</gene>
<reference evidence="1" key="1">
    <citation type="submission" date="2014-01" db="EMBL/GenBank/DDBJ databases">
        <authorList>
            <person name="Brown-Elliot B."/>
            <person name="Wallace R."/>
            <person name="Lenaerts A."/>
            <person name="Ordway D."/>
            <person name="DeGroote M.A."/>
            <person name="Parker T."/>
            <person name="Sizemore C."/>
            <person name="Tallon L.J."/>
            <person name="Sadzewicz L.K."/>
            <person name="Sengamalay N."/>
            <person name="Fraser C.M."/>
            <person name="Hine E."/>
            <person name="Shefchek K.A."/>
            <person name="Das S.P."/>
            <person name="Tettelin H."/>
        </authorList>
    </citation>
    <scope>NUCLEOTIDE SEQUENCE [LARGE SCALE GENOMIC DNA]</scope>
    <source>
        <strain evidence="1">4042</strain>
    </source>
</reference>
<dbReference type="AlphaFoldDB" id="X8BF52"/>
<evidence type="ECO:0000313" key="1">
    <source>
        <dbReference type="EMBL" id="EUA42126.1"/>
    </source>
</evidence>
<dbReference type="EMBL" id="JAOB01000042">
    <property type="protein sequence ID" value="EUA42126.1"/>
    <property type="molecule type" value="Genomic_DNA"/>
</dbReference>
<dbReference type="PATRIC" id="fig|1299334.3.peg.4150"/>
<organism evidence="1">
    <name type="scientific">Mycobacterium xenopi 4042</name>
    <dbReference type="NCBI Taxonomy" id="1299334"/>
    <lineage>
        <taxon>Bacteria</taxon>
        <taxon>Bacillati</taxon>
        <taxon>Actinomycetota</taxon>
        <taxon>Actinomycetes</taxon>
        <taxon>Mycobacteriales</taxon>
        <taxon>Mycobacteriaceae</taxon>
        <taxon>Mycobacterium</taxon>
    </lineage>
</organism>